<dbReference type="Gene3D" id="3.40.50.2000">
    <property type="entry name" value="Glycogen Phosphorylase B"/>
    <property type="match status" value="2"/>
</dbReference>
<protein>
    <submittedName>
        <fullName evidence="2">Glycosyltransferase involved in cell wall bisynthesis</fullName>
    </submittedName>
</protein>
<reference evidence="3" key="1">
    <citation type="submission" date="2017-06" db="EMBL/GenBank/DDBJ databases">
        <authorList>
            <person name="Varghese N."/>
            <person name="Submissions S."/>
        </authorList>
    </citation>
    <scope>NUCLEOTIDE SEQUENCE [LARGE SCALE GENOMIC DNA]</scope>
    <source>
        <strain evidence="3">ANC 5114</strain>
    </source>
</reference>
<keyword evidence="2" id="KW-0808">Transferase</keyword>
<dbReference type="PANTHER" id="PTHR12526:SF638">
    <property type="entry name" value="SPORE COAT PROTEIN SA"/>
    <property type="match status" value="1"/>
</dbReference>
<sequence length="378" mass="42855">MPRFCIISNDLYTVSNLRGDLLHALAEQGWEIHILVPNRTDYPAIEAAFVAQQFYIHDYALQKSGTHPWHELKTIQSLYRQLKHIQPNRVLSYTIKPAMYGTLAAYYAGVPARYILLSGLGFAFQSQHRGAFKYIKYAFDRVFAYALTKATRVIFQNSDDLALIQQLGLLKNTPTGVVNGSGVNLDRFKRMPLIENTQQQPASIFVMVARLLKDKGIYEYIQAVQQIKSRHPEAVFHLVGWIDDNPEAISKHVLDEWITAGLIEYWGRVDDVRPIIAKANVMVLPSYREGTPRSVLEAMAMGRAVITTDAPGCRETIVDGKNGYQVKVASVTALTDAMQKIIDTPSDLRFMSDFSYDMVCQRYDVHKVNQEMIDLMSN</sequence>
<dbReference type="Pfam" id="PF13692">
    <property type="entry name" value="Glyco_trans_1_4"/>
    <property type="match status" value="1"/>
</dbReference>
<keyword evidence="3" id="KW-1185">Reference proteome</keyword>
<evidence type="ECO:0000313" key="2">
    <source>
        <dbReference type="EMBL" id="SNQ30106.1"/>
    </source>
</evidence>
<dbReference type="EMBL" id="FZLN01000005">
    <property type="protein sequence ID" value="SNQ30106.1"/>
    <property type="molecule type" value="Genomic_DNA"/>
</dbReference>
<dbReference type="Pfam" id="PF13477">
    <property type="entry name" value="Glyco_trans_4_2"/>
    <property type="match status" value="1"/>
</dbReference>
<dbReference type="AlphaFoldDB" id="A0A217EIM2"/>
<accession>A0A217EIM2</accession>
<feature type="domain" description="Glycosyltransferase subfamily 4-like N-terminal" evidence="1">
    <location>
        <begin position="21"/>
        <end position="157"/>
    </location>
</feature>
<dbReference type="InterPro" id="IPR028098">
    <property type="entry name" value="Glyco_trans_4-like_N"/>
</dbReference>
<dbReference type="Proteomes" id="UP000243463">
    <property type="component" value="Unassembled WGS sequence"/>
</dbReference>
<evidence type="ECO:0000313" key="3">
    <source>
        <dbReference type="Proteomes" id="UP000243463"/>
    </source>
</evidence>
<dbReference type="GO" id="GO:0016757">
    <property type="term" value="F:glycosyltransferase activity"/>
    <property type="evidence" value="ECO:0007669"/>
    <property type="project" value="TreeGrafter"/>
</dbReference>
<dbReference type="OrthoDB" id="9775208at2"/>
<proteinExistence type="predicted"/>
<dbReference type="RefSeq" id="WP_088824279.1">
    <property type="nucleotide sequence ID" value="NZ_FZLN01000005.1"/>
</dbReference>
<name>A0A217EIM2_9GAMM</name>
<organism evidence="2 3">
    <name type="scientific">Acinetobacter apis</name>
    <dbReference type="NCBI Taxonomy" id="1229165"/>
    <lineage>
        <taxon>Bacteria</taxon>
        <taxon>Pseudomonadati</taxon>
        <taxon>Pseudomonadota</taxon>
        <taxon>Gammaproteobacteria</taxon>
        <taxon>Moraxellales</taxon>
        <taxon>Moraxellaceae</taxon>
        <taxon>Acinetobacter</taxon>
    </lineage>
</organism>
<evidence type="ECO:0000259" key="1">
    <source>
        <dbReference type="Pfam" id="PF13477"/>
    </source>
</evidence>
<gene>
    <name evidence="2" type="ORF">SAMN05444584_2091</name>
</gene>
<dbReference type="PANTHER" id="PTHR12526">
    <property type="entry name" value="GLYCOSYLTRANSFERASE"/>
    <property type="match status" value="1"/>
</dbReference>
<dbReference type="SUPFAM" id="SSF53756">
    <property type="entry name" value="UDP-Glycosyltransferase/glycogen phosphorylase"/>
    <property type="match status" value="1"/>
</dbReference>
<dbReference type="CDD" id="cd03808">
    <property type="entry name" value="GT4_CapM-like"/>
    <property type="match status" value="1"/>
</dbReference>